<evidence type="ECO:0000313" key="2">
    <source>
        <dbReference type="EMBL" id="ACT57351.1"/>
    </source>
</evidence>
<keyword evidence="1" id="KW-0812">Transmembrane</keyword>
<dbReference type="SMR" id="C6XG48"/>
<protein>
    <submittedName>
        <fullName evidence="2">Uncharacterized protein</fullName>
    </submittedName>
</protein>
<dbReference type="HOGENOM" id="CLU_3096857_0_0_5"/>
<name>C6XG48_LIBAP</name>
<organism evidence="2 3">
    <name type="scientific">Liberibacter asiaticus (strain psy62)</name>
    <dbReference type="NCBI Taxonomy" id="537021"/>
    <lineage>
        <taxon>Bacteria</taxon>
        <taxon>Pseudomonadati</taxon>
        <taxon>Pseudomonadota</taxon>
        <taxon>Alphaproteobacteria</taxon>
        <taxon>Hyphomicrobiales</taxon>
        <taxon>Rhizobiaceae</taxon>
        <taxon>Liberibacter</taxon>
    </lineage>
</organism>
<dbReference type="AlphaFoldDB" id="C6XG48"/>
<proteinExistence type="predicted"/>
<sequence length="51" mass="6238">MGFRFWVSRIQIFFIALLIVFSLSWFVFTLLYLIGDVRLRTCDFQMTFFCK</sequence>
<dbReference type="KEGG" id="las:CLIBASIA_03875"/>
<evidence type="ECO:0000313" key="3">
    <source>
        <dbReference type="Proteomes" id="UP000002744"/>
    </source>
</evidence>
<dbReference type="EMBL" id="CP001677">
    <property type="protein sequence ID" value="ACT57351.1"/>
    <property type="molecule type" value="Genomic_DNA"/>
</dbReference>
<accession>C6XG48</accession>
<reference evidence="2 3" key="2">
    <citation type="journal article" date="2011" name="Appl. Environ. Microbiol.">
        <title>Diversity and plasticity of the intracellular plant pathogen and insect symbiont, 'Candidatus Liberibacter asiaticus', revealed by hyper variable prophage genes with intragenic tandem repeats.</title>
        <authorList>
            <person name="Zhou L."/>
            <person name="Powell C.A."/>
            <person name="Hoffman M.T."/>
            <person name="Li W."/>
            <person name="Fan G."/>
            <person name="Liu B."/>
            <person name="Lin H."/>
            <person name="Duan Y."/>
        </authorList>
    </citation>
    <scope>NUCLEOTIDE SEQUENCE [LARGE SCALE GENOMIC DNA]</scope>
    <source>
        <strain evidence="3">psy62</strain>
    </source>
</reference>
<evidence type="ECO:0000256" key="1">
    <source>
        <dbReference type="SAM" id="Phobius"/>
    </source>
</evidence>
<keyword evidence="1" id="KW-1133">Transmembrane helix</keyword>
<keyword evidence="1" id="KW-0472">Membrane</keyword>
<reference evidence="2 3" key="1">
    <citation type="journal article" date="2009" name="Mol. Plant Microbe Interact.">
        <title>Complete genome sequence of citrus huanglongbing bacterium, 'Candidatus Liberibacter asiaticus' obtained through metagenomics.</title>
        <authorList>
            <person name="Duan Y."/>
            <person name="Zhou L."/>
            <person name="Hall D.G."/>
            <person name="Li W."/>
            <person name="Doddapaneni H."/>
            <person name="Lin H."/>
            <person name="Liu L."/>
            <person name="Vahling C.M."/>
            <person name="Gabriel D.W."/>
            <person name="Williams K.P."/>
            <person name="Dickerman A."/>
            <person name="Sun Y."/>
            <person name="Gottwald T."/>
        </authorList>
    </citation>
    <scope>NUCLEOTIDE SEQUENCE [LARGE SCALE GENOMIC DNA]</scope>
    <source>
        <strain evidence="3">psy62</strain>
    </source>
</reference>
<dbReference type="Proteomes" id="UP000002744">
    <property type="component" value="Chromosome"/>
</dbReference>
<gene>
    <name evidence="2" type="ordered locus">CLIBASIA_03875</name>
</gene>
<feature type="transmembrane region" description="Helical" evidence="1">
    <location>
        <begin position="12"/>
        <end position="34"/>
    </location>
</feature>
<dbReference type="STRING" id="537021.CLIBASIA_03875"/>